<dbReference type="InterPro" id="IPR051063">
    <property type="entry name" value="PDI"/>
</dbReference>
<dbReference type="GO" id="GO:0005783">
    <property type="term" value="C:endoplasmic reticulum"/>
    <property type="evidence" value="ECO:0007669"/>
    <property type="project" value="TreeGrafter"/>
</dbReference>
<name>A0A9U8E037_BIOGL</name>
<dbReference type="OrthoDB" id="72053at2759"/>
<reference evidence="3" key="1">
    <citation type="submission" date="2025-08" db="UniProtKB">
        <authorList>
            <consortium name="RefSeq"/>
        </authorList>
    </citation>
    <scope>IDENTIFICATION</scope>
</reference>
<sequence>MSLSAAAAKAKKIPPMPDKFVRNDKVMGLIECNFYEYLNELQSAMVMFYNPSCPACQRNRPHYIKAAKNMRRDGHAYAAVDCTQEVELCKREGVTRLPTFQLYTKGTYVSHRDFPLDYIRIGDFLEAGATLKEKIIQKDQVDPPCPEKKK</sequence>
<gene>
    <name evidence="3" type="primary">LOC106055466</name>
</gene>
<dbReference type="RefSeq" id="XP_013067186.2">
    <property type="nucleotide sequence ID" value="XM_013211732.2"/>
</dbReference>
<dbReference type="Pfam" id="PF00085">
    <property type="entry name" value="Thioredoxin"/>
    <property type="match status" value="1"/>
</dbReference>
<dbReference type="InterPro" id="IPR036249">
    <property type="entry name" value="Thioredoxin-like_sf"/>
</dbReference>
<dbReference type="GeneID" id="106055466"/>
<dbReference type="PANTHER" id="PTHR45672:SF2">
    <property type="entry name" value="PROTEIN DISULFIDE-ISOMERASE A5"/>
    <property type="match status" value="1"/>
</dbReference>
<keyword evidence="2" id="KW-1185">Reference proteome</keyword>
<dbReference type="PROSITE" id="PS51352">
    <property type="entry name" value="THIOREDOXIN_2"/>
    <property type="match status" value="1"/>
</dbReference>
<dbReference type="AlphaFoldDB" id="A0A9U8E037"/>
<protein>
    <submittedName>
        <fullName evidence="3">Protein disulfide-isomerase A5-like isoform X1</fullName>
    </submittedName>
</protein>
<evidence type="ECO:0000313" key="3">
    <source>
        <dbReference type="RefSeq" id="XP_013067186.2"/>
    </source>
</evidence>
<organism evidence="2 3">
    <name type="scientific">Biomphalaria glabrata</name>
    <name type="common">Bloodfluke planorb</name>
    <name type="synonym">Freshwater snail</name>
    <dbReference type="NCBI Taxonomy" id="6526"/>
    <lineage>
        <taxon>Eukaryota</taxon>
        <taxon>Metazoa</taxon>
        <taxon>Spiralia</taxon>
        <taxon>Lophotrochozoa</taxon>
        <taxon>Mollusca</taxon>
        <taxon>Gastropoda</taxon>
        <taxon>Heterobranchia</taxon>
        <taxon>Euthyneura</taxon>
        <taxon>Panpulmonata</taxon>
        <taxon>Hygrophila</taxon>
        <taxon>Lymnaeoidea</taxon>
        <taxon>Planorbidae</taxon>
        <taxon>Biomphalaria</taxon>
    </lineage>
</organism>
<dbReference type="GO" id="GO:0006457">
    <property type="term" value="P:protein folding"/>
    <property type="evidence" value="ECO:0007669"/>
    <property type="project" value="TreeGrafter"/>
</dbReference>
<accession>A0A9U8E037</accession>
<evidence type="ECO:0000259" key="1">
    <source>
        <dbReference type="PROSITE" id="PS51352"/>
    </source>
</evidence>
<proteinExistence type="predicted"/>
<feature type="domain" description="Thioredoxin" evidence="1">
    <location>
        <begin position="7"/>
        <end position="133"/>
    </location>
</feature>
<dbReference type="Proteomes" id="UP001165740">
    <property type="component" value="Chromosome 3"/>
</dbReference>
<dbReference type="GO" id="GO:0003756">
    <property type="term" value="F:protein disulfide isomerase activity"/>
    <property type="evidence" value="ECO:0007669"/>
    <property type="project" value="TreeGrafter"/>
</dbReference>
<dbReference type="CDD" id="cd02961">
    <property type="entry name" value="PDI_a_family"/>
    <property type="match status" value="1"/>
</dbReference>
<evidence type="ECO:0000313" key="2">
    <source>
        <dbReference type="Proteomes" id="UP001165740"/>
    </source>
</evidence>
<dbReference type="Gene3D" id="3.40.30.10">
    <property type="entry name" value="Glutaredoxin"/>
    <property type="match status" value="1"/>
</dbReference>
<dbReference type="PANTHER" id="PTHR45672">
    <property type="entry name" value="PROTEIN DISULFIDE-ISOMERASE C17H9.14C-RELATED"/>
    <property type="match status" value="1"/>
</dbReference>
<dbReference type="KEGG" id="bgt:106055466"/>
<dbReference type="InterPro" id="IPR013766">
    <property type="entry name" value="Thioredoxin_domain"/>
</dbReference>
<dbReference type="SUPFAM" id="SSF52833">
    <property type="entry name" value="Thioredoxin-like"/>
    <property type="match status" value="1"/>
</dbReference>